<name>A0ABR2GS99_9EUKA</name>
<evidence type="ECO:0000256" key="5">
    <source>
        <dbReference type="PROSITE-ProRule" id="PRU01240"/>
    </source>
</evidence>
<evidence type="ECO:0000256" key="3">
    <source>
        <dbReference type="ARBA" id="ARBA00022801"/>
    </source>
</evidence>
<dbReference type="PANTHER" id="PTHR43399:SF4">
    <property type="entry name" value="CELL WALL-ASSOCIATED PROTEASE"/>
    <property type="match status" value="1"/>
</dbReference>
<keyword evidence="4" id="KW-0720">Serine protease</keyword>
<comment type="similarity">
    <text evidence="1 5">Belongs to the peptidase S8 family.</text>
</comment>
<organism evidence="7 8">
    <name type="scientific">Tritrichomonas musculus</name>
    <dbReference type="NCBI Taxonomy" id="1915356"/>
    <lineage>
        <taxon>Eukaryota</taxon>
        <taxon>Metamonada</taxon>
        <taxon>Parabasalia</taxon>
        <taxon>Tritrichomonadida</taxon>
        <taxon>Tritrichomonadidae</taxon>
        <taxon>Tritrichomonas</taxon>
    </lineage>
</organism>
<evidence type="ECO:0000259" key="6">
    <source>
        <dbReference type="Pfam" id="PF00082"/>
    </source>
</evidence>
<evidence type="ECO:0000313" key="7">
    <source>
        <dbReference type="EMBL" id="KAK8836267.1"/>
    </source>
</evidence>
<dbReference type="Proteomes" id="UP001470230">
    <property type="component" value="Unassembled WGS sequence"/>
</dbReference>
<dbReference type="SUPFAM" id="SSF52743">
    <property type="entry name" value="Subtilisin-like"/>
    <property type="match status" value="1"/>
</dbReference>
<accession>A0ABR2GS99</accession>
<dbReference type="Gene3D" id="3.40.50.200">
    <property type="entry name" value="Peptidase S8/S53 domain"/>
    <property type="match status" value="1"/>
</dbReference>
<dbReference type="InterPro" id="IPR000209">
    <property type="entry name" value="Peptidase_S8/S53_dom"/>
</dbReference>
<protein>
    <recommendedName>
        <fullName evidence="6">Peptidase S8/S53 domain-containing protein</fullName>
    </recommendedName>
</protein>
<keyword evidence="8" id="KW-1185">Reference proteome</keyword>
<evidence type="ECO:0000256" key="1">
    <source>
        <dbReference type="ARBA" id="ARBA00011073"/>
    </source>
</evidence>
<dbReference type="InterPro" id="IPR015500">
    <property type="entry name" value="Peptidase_S8_subtilisin-rel"/>
</dbReference>
<dbReference type="PRINTS" id="PR00723">
    <property type="entry name" value="SUBTILISIN"/>
</dbReference>
<dbReference type="InterPro" id="IPR051048">
    <property type="entry name" value="Peptidase_S8/S53_subtilisin"/>
</dbReference>
<keyword evidence="2" id="KW-0645">Protease</keyword>
<sequence>MQDLHKKNSFNFKKNDNSDFYYLDRYINDKGFTGENQTITILDTPIDFYHAMFRDDNVQVKINTYLPNHRKIVYYGFNGSLDELKDQIKENEHGTHVAGSSSGKNICKNDEKGTYYFNGNAPDSKILFGVILTRYNLCNCNN</sequence>
<comment type="caution">
    <text evidence="5">Lacks conserved residue(s) required for the propagation of feature annotation.</text>
</comment>
<gene>
    <name evidence="7" type="ORF">M9Y10_039900</name>
</gene>
<evidence type="ECO:0000313" key="8">
    <source>
        <dbReference type="Proteomes" id="UP001470230"/>
    </source>
</evidence>
<keyword evidence="3" id="KW-0378">Hydrolase</keyword>
<dbReference type="PROSITE" id="PS51892">
    <property type="entry name" value="SUBTILASE"/>
    <property type="match status" value="1"/>
</dbReference>
<comment type="caution">
    <text evidence="7">The sequence shown here is derived from an EMBL/GenBank/DDBJ whole genome shotgun (WGS) entry which is preliminary data.</text>
</comment>
<reference evidence="7 8" key="1">
    <citation type="submission" date="2024-04" db="EMBL/GenBank/DDBJ databases">
        <title>Tritrichomonas musculus Genome.</title>
        <authorList>
            <person name="Alves-Ferreira E."/>
            <person name="Grigg M."/>
            <person name="Lorenzi H."/>
            <person name="Galac M."/>
        </authorList>
    </citation>
    <scope>NUCLEOTIDE SEQUENCE [LARGE SCALE GENOMIC DNA]</scope>
    <source>
        <strain evidence="7 8">EAF2021</strain>
    </source>
</reference>
<evidence type="ECO:0000256" key="2">
    <source>
        <dbReference type="ARBA" id="ARBA00022670"/>
    </source>
</evidence>
<dbReference type="EMBL" id="JAPFFF010000067">
    <property type="protein sequence ID" value="KAK8836267.1"/>
    <property type="molecule type" value="Genomic_DNA"/>
</dbReference>
<proteinExistence type="inferred from homology"/>
<feature type="domain" description="Peptidase S8/S53" evidence="6">
    <location>
        <begin position="34"/>
        <end position="128"/>
    </location>
</feature>
<dbReference type="Pfam" id="PF00082">
    <property type="entry name" value="Peptidase_S8"/>
    <property type="match status" value="1"/>
</dbReference>
<dbReference type="PANTHER" id="PTHR43399">
    <property type="entry name" value="SUBTILISIN-RELATED"/>
    <property type="match status" value="1"/>
</dbReference>
<evidence type="ECO:0000256" key="4">
    <source>
        <dbReference type="ARBA" id="ARBA00022825"/>
    </source>
</evidence>
<dbReference type="InterPro" id="IPR036852">
    <property type="entry name" value="Peptidase_S8/S53_dom_sf"/>
</dbReference>